<evidence type="ECO:0000313" key="3">
    <source>
        <dbReference type="Proteomes" id="UP000027604"/>
    </source>
</evidence>
<dbReference type="Proteomes" id="UP000027604">
    <property type="component" value="Chromosome I"/>
</dbReference>
<gene>
    <name evidence="2" type="ORF">GJA_2284</name>
</gene>
<dbReference type="AlphaFoldDB" id="W0V6E3"/>
<keyword evidence="1" id="KW-0472">Membrane</keyword>
<name>W0V6E3_9BURK</name>
<evidence type="ECO:0000313" key="2">
    <source>
        <dbReference type="EMBL" id="CDG82918.1"/>
    </source>
</evidence>
<sequence length="90" mass="9246">MMPSQSEVLVEQDIFSAPLDVPAGAEHIAPVPARDLASSALAPAPLVAHLTQLTSAPAKAGAAETGTFTKICVSSVSAIFAMLILFAWLD</sequence>
<dbReference type="EMBL" id="HG322949">
    <property type="protein sequence ID" value="CDG82918.1"/>
    <property type="molecule type" value="Genomic_DNA"/>
</dbReference>
<organism evidence="2 3">
    <name type="scientific">Janthinobacterium agaricidamnosum NBRC 102515 = DSM 9628</name>
    <dbReference type="NCBI Taxonomy" id="1349767"/>
    <lineage>
        <taxon>Bacteria</taxon>
        <taxon>Pseudomonadati</taxon>
        <taxon>Pseudomonadota</taxon>
        <taxon>Betaproteobacteria</taxon>
        <taxon>Burkholderiales</taxon>
        <taxon>Oxalobacteraceae</taxon>
        <taxon>Janthinobacterium</taxon>
    </lineage>
</organism>
<keyword evidence="1" id="KW-0812">Transmembrane</keyword>
<evidence type="ECO:0000256" key="1">
    <source>
        <dbReference type="SAM" id="Phobius"/>
    </source>
</evidence>
<dbReference type="KEGG" id="jag:GJA_2284"/>
<keyword evidence="3" id="KW-1185">Reference proteome</keyword>
<dbReference type="HOGENOM" id="CLU_2436851_0_0_4"/>
<feature type="transmembrane region" description="Helical" evidence="1">
    <location>
        <begin position="68"/>
        <end position="89"/>
    </location>
</feature>
<keyword evidence="1" id="KW-1133">Transmembrane helix</keyword>
<accession>W0V6E3</accession>
<proteinExistence type="predicted"/>
<reference evidence="2 3" key="1">
    <citation type="journal article" date="2015" name="Genome Announc.">
        <title>Genome Sequence of Mushroom Soft-Rot Pathogen Janthinobacterium agaricidamnosum.</title>
        <authorList>
            <person name="Graupner K."/>
            <person name="Lackner G."/>
            <person name="Hertweck C."/>
        </authorList>
    </citation>
    <scope>NUCLEOTIDE SEQUENCE [LARGE SCALE GENOMIC DNA]</scope>
    <source>
        <strain evidence="3">NBRC 102515 / DSM 9628</strain>
    </source>
</reference>
<dbReference type="STRING" id="1349767.GJA_2284"/>
<protein>
    <submittedName>
        <fullName evidence="2">Uncharacterized protein</fullName>
    </submittedName>
</protein>